<sequence length="310" mass="32708">MTPLQSSWRPYARFYFSFLPAFSRAGQTQRHGALQAAALFQQLSASPHWLLGISGPNTQEDTFFQLVVEVLGIEFTILLRDALAPFHAASASAYPITSAVPEDLDLTGAGPPASGAGDGAGECLRASPSKAPGSRTVSDALADQVAQGLSLRHTLDDGLPPAMPDGPSPSKAAEQAQAAWRRAQEMVPACCVLYEACIEALATSAGDVEDADGSLQAPTAPSPISDGVAMTALKTLDNTAGTLLQYLETIASMREAQQDPLILAVIRALGRFLAEVPTAHRAAVKQLWPFMTTVLDGEGEAFLLPYSMQE</sequence>
<accession>A0AAW1S484</accession>
<feature type="region of interest" description="Disordered" evidence="1">
    <location>
        <begin position="105"/>
        <end position="137"/>
    </location>
</feature>
<gene>
    <name evidence="2" type="ORF">WJX84_012009</name>
</gene>
<keyword evidence="3" id="KW-1185">Reference proteome</keyword>
<proteinExistence type="predicted"/>
<dbReference type="Pfam" id="PF05536">
    <property type="entry name" value="Neurochondrin"/>
    <property type="match status" value="1"/>
</dbReference>
<dbReference type="AlphaFoldDB" id="A0AAW1S484"/>
<protein>
    <submittedName>
        <fullName evidence="2">Uncharacterized protein</fullName>
    </submittedName>
</protein>
<dbReference type="Proteomes" id="UP001485043">
    <property type="component" value="Unassembled WGS sequence"/>
</dbReference>
<dbReference type="PANTHER" id="PTHR13109:SF7">
    <property type="entry name" value="NEUROCHONDRIN"/>
    <property type="match status" value="1"/>
</dbReference>
<organism evidence="2 3">
    <name type="scientific">Apatococcus fuscideae</name>
    <dbReference type="NCBI Taxonomy" id="2026836"/>
    <lineage>
        <taxon>Eukaryota</taxon>
        <taxon>Viridiplantae</taxon>
        <taxon>Chlorophyta</taxon>
        <taxon>core chlorophytes</taxon>
        <taxon>Trebouxiophyceae</taxon>
        <taxon>Chlorellales</taxon>
        <taxon>Chlorellaceae</taxon>
        <taxon>Apatococcus</taxon>
    </lineage>
</organism>
<dbReference type="EMBL" id="JALJOV010001790">
    <property type="protein sequence ID" value="KAK9840865.1"/>
    <property type="molecule type" value="Genomic_DNA"/>
</dbReference>
<dbReference type="PANTHER" id="PTHR13109">
    <property type="entry name" value="NEUROCHONDRIN"/>
    <property type="match status" value="1"/>
</dbReference>
<comment type="caution">
    <text evidence="2">The sequence shown here is derived from an EMBL/GenBank/DDBJ whole genome shotgun (WGS) entry which is preliminary data.</text>
</comment>
<name>A0AAW1S484_9CHLO</name>
<evidence type="ECO:0000313" key="3">
    <source>
        <dbReference type="Proteomes" id="UP001485043"/>
    </source>
</evidence>
<dbReference type="InterPro" id="IPR008709">
    <property type="entry name" value="Neurochondrin"/>
</dbReference>
<evidence type="ECO:0000256" key="1">
    <source>
        <dbReference type="SAM" id="MobiDB-lite"/>
    </source>
</evidence>
<reference evidence="2 3" key="1">
    <citation type="journal article" date="2024" name="Nat. Commun.">
        <title>Phylogenomics reveals the evolutionary origins of lichenization in chlorophyte algae.</title>
        <authorList>
            <person name="Puginier C."/>
            <person name="Libourel C."/>
            <person name="Otte J."/>
            <person name="Skaloud P."/>
            <person name="Haon M."/>
            <person name="Grisel S."/>
            <person name="Petersen M."/>
            <person name="Berrin J.G."/>
            <person name="Delaux P.M."/>
            <person name="Dal Grande F."/>
            <person name="Keller J."/>
        </authorList>
    </citation>
    <scope>NUCLEOTIDE SEQUENCE [LARGE SCALE GENOMIC DNA]</scope>
    <source>
        <strain evidence="2 3">SAG 2523</strain>
    </source>
</reference>
<evidence type="ECO:0000313" key="2">
    <source>
        <dbReference type="EMBL" id="KAK9840865.1"/>
    </source>
</evidence>